<keyword evidence="1" id="KW-1133">Transmembrane helix</keyword>
<dbReference type="AlphaFoldDB" id="A0A0J6VIR8"/>
<reference evidence="2 3" key="1">
    <citation type="journal article" date="2015" name="Genome Biol. Evol.">
        <title>Characterization of Three Mycobacterium spp. with Potential Use in Bioremediation by Genome Sequencing and Comparative Genomics.</title>
        <authorList>
            <person name="Das S."/>
            <person name="Pettersson B.M."/>
            <person name="Behra P.R."/>
            <person name="Ramesh M."/>
            <person name="Dasgupta S."/>
            <person name="Bhattacharya A."/>
            <person name="Kirsebom L.A."/>
        </authorList>
    </citation>
    <scope>NUCLEOTIDE SEQUENCE [LARGE SCALE GENOMIC DNA]</scope>
    <source>
        <strain evidence="2 3">DSM 44075</strain>
    </source>
</reference>
<name>A0A0J6VIR8_9MYCO</name>
<dbReference type="EMBL" id="JYNU01000057">
    <property type="protein sequence ID" value="KMO69482.1"/>
    <property type="molecule type" value="Genomic_DNA"/>
</dbReference>
<accession>A0A0J6VIR8</accession>
<comment type="caution">
    <text evidence="2">The sequence shown here is derived from an EMBL/GenBank/DDBJ whole genome shotgun (WGS) entry which is preliminary data.</text>
</comment>
<evidence type="ECO:0000313" key="2">
    <source>
        <dbReference type="EMBL" id="KMO69482.1"/>
    </source>
</evidence>
<feature type="transmembrane region" description="Helical" evidence="1">
    <location>
        <begin position="113"/>
        <end position="134"/>
    </location>
</feature>
<proteinExistence type="predicted"/>
<evidence type="ECO:0008006" key="4">
    <source>
        <dbReference type="Google" id="ProtNLM"/>
    </source>
</evidence>
<gene>
    <name evidence="2" type="ORF">MOBUDSM44075_04908</name>
</gene>
<keyword evidence="1" id="KW-0812">Transmembrane</keyword>
<feature type="transmembrane region" description="Helical" evidence="1">
    <location>
        <begin position="87"/>
        <end position="107"/>
    </location>
</feature>
<keyword evidence="1" id="KW-0472">Membrane</keyword>
<organism evidence="2 3">
    <name type="scientific">Mycolicibacterium obuense</name>
    <dbReference type="NCBI Taxonomy" id="1807"/>
    <lineage>
        <taxon>Bacteria</taxon>
        <taxon>Bacillati</taxon>
        <taxon>Actinomycetota</taxon>
        <taxon>Actinomycetes</taxon>
        <taxon>Mycobacteriales</taxon>
        <taxon>Mycobacteriaceae</taxon>
        <taxon>Mycolicibacterium</taxon>
    </lineage>
</organism>
<evidence type="ECO:0000256" key="1">
    <source>
        <dbReference type="SAM" id="Phobius"/>
    </source>
</evidence>
<feature type="transmembrane region" description="Helical" evidence="1">
    <location>
        <begin position="49"/>
        <end position="80"/>
    </location>
</feature>
<dbReference type="RefSeq" id="WP_236694387.1">
    <property type="nucleotide sequence ID" value="NZ_JYNU01000057.1"/>
</dbReference>
<evidence type="ECO:0000313" key="3">
    <source>
        <dbReference type="Proteomes" id="UP000036313"/>
    </source>
</evidence>
<dbReference type="Proteomes" id="UP000036313">
    <property type="component" value="Unassembled WGS sequence"/>
</dbReference>
<protein>
    <recommendedName>
        <fullName evidence="4">Integral membrane protein</fullName>
    </recommendedName>
</protein>
<sequence length="159" mass="15808">MAKVLLPLAFAAVMIGAAVGDGAGPPLIAAGAAALTVGVAIWWRPAATVAVAATILTVVLAGTPPLAAALSGLAATAYLITRHDAATVPTMTSAVVFATAAALVIAVPVELPWLPLAAPLVLLAGFLLALKPFLRAGPFPANSRSGRAVRVPGTVRRSH</sequence>